<evidence type="ECO:0000313" key="3">
    <source>
        <dbReference type="Proteomes" id="UP000070089"/>
    </source>
</evidence>
<sequence>MKFNVFYEPVRAITTVPLWPDVLCEDFTSVSQKPLQNTKFCSMPQTPELIIEEIDIEREYKDEITSLQSTLDLERRTNARLLQRIAELENELLVARLPKACEQCKIYCQLLDELQKKSERRDQELTAEAPQHPVSSGPARAVYSAIQPLPAHAITCEEIEPLLLTLSKQSPRNQLHGSGGTPRRQTPRNKRSPRPRSGSANRTRTPKSRSGSTKAGARSGSTRGGQDQNKSKRSPGNKRSSQGMRSAKIVSQIPDYPSGKKHSTSKPSNPRNSQSSATGQRPVRFGF</sequence>
<dbReference type="OrthoDB" id="10257476at2759"/>
<evidence type="ECO:0000313" key="2">
    <source>
        <dbReference type="EMBL" id="KWX13697.1"/>
    </source>
</evidence>
<protein>
    <submittedName>
        <fullName evidence="2">Uncharacterized protein</fullName>
    </submittedName>
</protein>
<feature type="compositionally biased region" description="Polar residues" evidence="1">
    <location>
        <begin position="198"/>
        <end position="228"/>
    </location>
</feature>
<dbReference type="EMBL" id="JXTI01000059">
    <property type="protein sequence ID" value="KWX13697.1"/>
    <property type="molecule type" value="Genomic_DNA"/>
</dbReference>
<dbReference type="AlphaFoldDB" id="A0A132NUE0"/>
<feature type="region of interest" description="Disordered" evidence="1">
    <location>
        <begin position="170"/>
        <end position="287"/>
    </location>
</feature>
<organism evidence="2 3">
    <name type="scientific">Giardia duodenalis assemblage B</name>
    <dbReference type="NCBI Taxonomy" id="1394984"/>
    <lineage>
        <taxon>Eukaryota</taxon>
        <taxon>Metamonada</taxon>
        <taxon>Diplomonadida</taxon>
        <taxon>Hexamitidae</taxon>
        <taxon>Giardiinae</taxon>
        <taxon>Giardia</taxon>
    </lineage>
</organism>
<proteinExistence type="predicted"/>
<evidence type="ECO:0000256" key="1">
    <source>
        <dbReference type="SAM" id="MobiDB-lite"/>
    </source>
</evidence>
<reference evidence="2 3" key="1">
    <citation type="journal article" date="2015" name="Mol. Biochem. Parasitol.">
        <title>Identification of polymorphic genes for use in assemblage B genotyping assays through comparative genomics of multiple assemblage B Giardia duodenalis isolates.</title>
        <authorList>
            <person name="Wielinga C."/>
            <person name="Thompson R.C."/>
            <person name="Monis P."/>
            <person name="Ryan U."/>
        </authorList>
    </citation>
    <scope>NUCLEOTIDE SEQUENCE [LARGE SCALE GENOMIC DNA]</scope>
    <source>
        <strain evidence="2 3">BAH15c1</strain>
    </source>
</reference>
<gene>
    <name evidence="2" type="ORF">QR46_2282</name>
</gene>
<dbReference type="VEuPathDB" id="GiardiaDB:QR46_2282"/>
<accession>A0A132NUE0</accession>
<feature type="compositionally biased region" description="Basic residues" evidence="1">
    <location>
        <begin position="185"/>
        <end position="194"/>
    </location>
</feature>
<name>A0A132NUE0_GIAIN</name>
<feature type="compositionally biased region" description="Polar residues" evidence="1">
    <location>
        <begin position="265"/>
        <end position="279"/>
    </location>
</feature>
<dbReference type="Proteomes" id="UP000070089">
    <property type="component" value="Unassembled WGS sequence"/>
</dbReference>
<comment type="caution">
    <text evidence="2">The sequence shown here is derived from an EMBL/GenBank/DDBJ whole genome shotgun (WGS) entry which is preliminary data.</text>
</comment>